<dbReference type="InterPro" id="IPR008939">
    <property type="entry name" value="Lytic_TGlycosylase_superhlx_U"/>
</dbReference>
<dbReference type="CDD" id="cd13401">
    <property type="entry name" value="Slt70-like"/>
    <property type="match status" value="1"/>
</dbReference>
<dbReference type="PANTHER" id="PTHR37423:SF5">
    <property type="entry name" value="SOLUBLE LYTIC MUREIN TRANSGLYCOSYLASE"/>
    <property type="match status" value="1"/>
</dbReference>
<dbReference type="Pfam" id="PF01464">
    <property type="entry name" value="SLT"/>
    <property type="match status" value="1"/>
</dbReference>
<evidence type="ECO:0000313" key="5">
    <source>
        <dbReference type="EMBL" id="MBK1713542.1"/>
    </source>
</evidence>
<evidence type="ECO:0000256" key="2">
    <source>
        <dbReference type="ARBA" id="ARBA00022729"/>
    </source>
</evidence>
<reference evidence="5" key="2">
    <citation type="journal article" date="2020" name="Microorganisms">
        <title>Osmotic Adaptation and Compatible Solute Biosynthesis of Phototrophic Bacteria as Revealed from Genome Analyses.</title>
        <authorList>
            <person name="Imhoff J.F."/>
            <person name="Rahn T."/>
            <person name="Kunzel S."/>
            <person name="Keller A."/>
            <person name="Neulinger S.C."/>
        </authorList>
    </citation>
    <scope>NUCLEOTIDE SEQUENCE</scope>
    <source>
        <strain evidence="5">IM 151</strain>
    </source>
</reference>
<accession>A0ABS1DU29</accession>
<dbReference type="PANTHER" id="PTHR37423">
    <property type="entry name" value="SOLUBLE LYTIC MUREIN TRANSGLYCOSYLASE-RELATED"/>
    <property type="match status" value="1"/>
</dbReference>
<name>A0ABS1DU29_RUBGE</name>
<keyword evidence="6" id="KW-1185">Reference proteome</keyword>
<dbReference type="Gene3D" id="1.10.530.10">
    <property type="match status" value="1"/>
</dbReference>
<comment type="similarity">
    <text evidence="1">Belongs to the transglycosylase Slt family.</text>
</comment>
<sequence>MAAPAAAGAAGDADRSAARAMLQAIAGQQGFYGQLAAEDLGLPIVLLPPPRTLAAPEREAAAANAGFGRALRLLELGLRSEGVREWNFTRRGLGDRELLAAAALACEHEAWDLCINTSERTRSEVDLAQRFPTPHRSQVLQTTRRVGIDPAYVYGLMRQESRFITTVRSGAGASGLMQVMPGTARIVARRIGLDFKPAMLADPDTNLLLGTSYLKMVLDDFAGSQPLATAGYNAGPNRPRRWRDAPVVEPAAWIEAIPIGETRDYVKKVLSNAVYYGALLGAQPPSLKARLGSPIGPPDSNAPPSDRELP</sequence>
<feature type="region of interest" description="Disordered" evidence="3">
    <location>
        <begin position="287"/>
        <end position="310"/>
    </location>
</feature>
<gene>
    <name evidence="5" type="ORF">CKO43_12215</name>
</gene>
<dbReference type="InterPro" id="IPR023346">
    <property type="entry name" value="Lysozyme-like_dom_sf"/>
</dbReference>
<reference evidence="5" key="1">
    <citation type="submission" date="2017-08" db="EMBL/GenBank/DDBJ databases">
        <authorList>
            <person name="Imhoff J.F."/>
            <person name="Rahn T."/>
            <person name="Kuenzel S."/>
            <person name="Neulinger S.C."/>
        </authorList>
    </citation>
    <scope>NUCLEOTIDE SEQUENCE</scope>
    <source>
        <strain evidence="5">IM 151</strain>
    </source>
</reference>
<proteinExistence type="inferred from homology"/>
<dbReference type="InterPro" id="IPR008258">
    <property type="entry name" value="Transglycosylase_SLT_dom_1"/>
</dbReference>
<dbReference type="SUPFAM" id="SSF48435">
    <property type="entry name" value="Bacterial muramidases"/>
    <property type="match status" value="1"/>
</dbReference>
<protein>
    <recommendedName>
        <fullName evidence="4">Transglycosylase SLT domain-containing protein</fullName>
    </recommendedName>
</protein>
<dbReference type="Proteomes" id="UP001041814">
    <property type="component" value="Unassembled WGS sequence"/>
</dbReference>
<feature type="domain" description="Transglycosylase SLT" evidence="4">
    <location>
        <begin position="142"/>
        <end position="244"/>
    </location>
</feature>
<evidence type="ECO:0000256" key="3">
    <source>
        <dbReference type="SAM" id="MobiDB-lite"/>
    </source>
</evidence>
<organism evidence="5 6">
    <name type="scientific">Rubrivivax gelatinosus</name>
    <name type="common">Rhodocyclus gelatinosus</name>
    <name type="synonym">Rhodopseudomonas gelatinosa</name>
    <dbReference type="NCBI Taxonomy" id="28068"/>
    <lineage>
        <taxon>Bacteria</taxon>
        <taxon>Pseudomonadati</taxon>
        <taxon>Pseudomonadota</taxon>
        <taxon>Betaproteobacteria</taxon>
        <taxon>Burkholderiales</taxon>
        <taxon>Sphaerotilaceae</taxon>
        <taxon>Rubrivivax</taxon>
    </lineage>
</organism>
<dbReference type="EMBL" id="NRRU01000041">
    <property type="protein sequence ID" value="MBK1713542.1"/>
    <property type="molecule type" value="Genomic_DNA"/>
</dbReference>
<dbReference type="SUPFAM" id="SSF53955">
    <property type="entry name" value="Lysozyme-like"/>
    <property type="match status" value="1"/>
</dbReference>
<evidence type="ECO:0000259" key="4">
    <source>
        <dbReference type="Pfam" id="PF01464"/>
    </source>
</evidence>
<comment type="caution">
    <text evidence="5">The sequence shown here is derived from an EMBL/GenBank/DDBJ whole genome shotgun (WGS) entry which is preliminary data.</text>
</comment>
<evidence type="ECO:0000313" key="6">
    <source>
        <dbReference type="Proteomes" id="UP001041814"/>
    </source>
</evidence>
<evidence type="ECO:0000256" key="1">
    <source>
        <dbReference type="ARBA" id="ARBA00007734"/>
    </source>
</evidence>
<keyword evidence="2" id="KW-0732">Signal</keyword>